<dbReference type="AlphaFoldDB" id="H1VX19"/>
<sequence length="91" mass="9998">MAGTLAVGMIHAWNPQLRLRLCLSNNNAHRSHRSYPMGDSVRSRCAHAPFDAVRCDDTCCLLSRLGPHPVSNASLNSPRRLFARAADDGRS</sequence>
<dbReference type="Proteomes" id="UP000007174">
    <property type="component" value="Unassembled WGS sequence"/>
</dbReference>
<dbReference type="EMBL" id="CACQ02007168">
    <property type="protein sequence ID" value="CCF44781.1"/>
    <property type="molecule type" value="Genomic_DNA"/>
</dbReference>
<reference evidence="2" key="1">
    <citation type="journal article" date="2012" name="Nat. Genet.">
        <title>Lifestyle transitions in plant pathogenic Colletotrichum fungi deciphered by genome and transcriptome analyses.</title>
        <authorList>
            <person name="O'Connell R.J."/>
            <person name="Thon M.R."/>
            <person name="Hacquard S."/>
            <person name="Amyotte S.G."/>
            <person name="Kleemann J."/>
            <person name="Torres M.F."/>
            <person name="Damm U."/>
            <person name="Buiate E.A."/>
            <person name="Epstein L."/>
            <person name="Alkan N."/>
            <person name="Altmueller J."/>
            <person name="Alvarado-Balderrama L."/>
            <person name="Bauser C.A."/>
            <person name="Becker C."/>
            <person name="Birren B.W."/>
            <person name="Chen Z."/>
            <person name="Choi J."/>
            <person name="Crouch J.A."/>
            <person name="Duvick J.P."/>
            <person name="Farman M.A."/>
            <person name="Gan P."/>
            <person name="Heiman D."/>
            <person name="Henrissat B."/>
            <person name="Howard R.J."/>
            <person name="Kabbage M."/>
            <person name="Koch C."/>
            <person name="Kracher B."/>
            <person name="Kubo Y."/>
            <person name="Law A.D."/>
            <person name="Lebrun M.-H."/>
            <person name="Lee Y.-H."/>
            <person name="Miyara I."/>
            <person name="Moore N."/>
            <person name="Neumann U."/>
            <person name="Nordstroem K."/>
            <person name="Panaccione D.G."/>
            <person name="Panstruga R."/>
            <person name="Place M."/>
            <person name="Proctor R.H."/>
            <person name="Prusky D."/>
            <person name="Rech G."/>
            <person name="Reinhardt R."/>
            <person name="Rollins J.A."/>
            <person name="Rounsley S."/>
            <person name="Schardl C.L."/>
            <person name="Schwartz D.C."/>
            <person name="Shenoy N."/>
            <person name="Shirasu K."/>
            <person name="Sikhakolli U.R."/>
            <person name="Stueber K."/>
            <person name="Sukno S.A."/>
            <person name="Sweigard J.A."/>
            <person name="Takano Y."/>
            <person name="Takahara H."/>
            <person name="Trail F."/>
            <person name="van der Does H.C."/>
            <person name="Voll L.M."/>
            <person name="Will I."/>
            <person name="Young S."/>
            <person name="Zeng Q."/>
            <person name="Zhang J."/>
            <person name="Zhou S."/>
            <person name="Dickman M.B."/>
            <person name="Schulze-Lefert P."/>
            <person name="Ver Loren van Themaat E."/>
            <person name="Ma L.-J."/>
            <person name="Vaillancourt L.J."/>
        </authorList>
    </citation>
    <scope>NUCLEOTIDE SEQUENCE [LARGE SCALE GENOMIC DNA]</scope>
    <source>
        <strain evidence="2">IMI 349063</strain>
    </source>
</reference>
<dbReference type="HOGENOM" id="CLU_2426909_0_0_1"/>
<proteinExistence type="predicted"/>
<gene>
    <name evidence="1" type="ORF">CH063_03424</name>
</gene>
<name>H1VX19_COLHI</name>
<organism evidence="1 2">
    <name type="scientific">Colletotrichum higginsianum (strain IMI 349063)</name>
    <name type="common">Crucifer anthracnose fungus</name>
    <dbReference type="NCBI Taxonomy" id="759273"/>
    <lineage>
        <taxon>Eukaryota</taxon>
        <taxon>Fungi</taxon>
        <taxon>Dikarya</taxon>
        <taxon>Ascomycota</taxon>
        <taxon>Pezizomycotina</taxon>
        <taxon>Sordariomycetes</taxon>
        <taxon>Hypocreomycetidae</taxon>
        <taxon>Glomerellales</taxon>
        <taxon>Glomerellaceae</taxon>
        <taxon>Colletotrichum</taxon>
        <taxon>Colletotrichum destructivum species complex</taxon>
    </lineage>
</organism>
<evidence type="ECO:0000313" key="2">
    <source>
        <dbReference type="Proteomes" id="UP000007174"/>
    </source>
</evidence>
<protein>
    <submittedName>
        <fullName evidence="1">Uncharacterized protein</fullName>
    </submittedName>
</protein>
<accession>H1VX19</accession>
<evidence type="ECO:0000313" key="1">
    <source>
        <dbReference type="EMBL" id="CCF44781.1"/>
    </source>
</evidence>